<evidence type="ECO:0000256" key="5">
    <source>
        <dbReference type="ARBA" id="ARBA00048574"/>
    </source>
</evidence>
<dbReference type="GO" id="GO:0051191">
    <property type="term" value="P:prosthetic group biosynthetic process"/>
    <property type="evidence" value="ECO:0007669"/>
    <property type="project" value="InterPro"/>
</dbReference>
<dbReference type="EC" id="2.7.7.61" evidence="1"/>
<protein>
    <recommendedName>
        <fullName evidence="2">Apo-citrate lyase phosphoribosyl-dephospho-CoA transferase</fullName>
        <ecNumber evidence="1">2.7.7.61</ecNumber>
    </recommendedName>
</protein>
<keyword evidence="6" id="KW-0456">Lyase</keyword>
<evidence type="ECO:0000256" key="1">
    <source>
        <dbReference type="ARBA" id="ARBA00012524"/>
    </source>
</evidence>
<dbReference type="GO" id="GO:0016829">
    <property type="term" value="F:lyase activity"/>
    <property type="evidence" value="ECO:0007669"/>
    <property type="project" value="UniProtKB-KW"/>
</dbReference>
<sequence>MNGADLLSNGQPVTLNVMLHARDSRAARQHQALECYRLPLISFSLVTPGAVKNSPVWQRVAEYARREIAAVCQQMEWVSVWEAHTDALSGPEWMAAVCAPAKALKRQLALLEQQHPLGRLWDIDVIDSDGRSLSRRELGLPARQCLICQQDAHVCARGRAHSLDLLLDEIARRIDSYERERSDGTAYAS</sequence>
<comment type="caution">
    <text evidence="6">The sequence shown here is derived from an EMBL/GenBank/DDBJ whole genome shotgun (WGS) entry which is preliminary data.</text>
</comment>
<gene>
    <name evidence="6" type="primary">citX</name>
    <name evidence="6" type="ORF">R0H02_01520</name>
</gene>
<dbReference type="RefSeq" id="WP_103280524.1">
    <property type="nucleotide sequence ID" value="NZ_JAWJAC010000001.1"/>
</dbReference>
<reference evidence="6 7" key="1">
    <citation type="submission" date="2023-10" db="EMBL/GenBank/DDBJ databases">
        <title>Phytobacter spp. The emergence of a new genus of hospital-origin enterobacteria encoding carbapenemases in Argentina.</title>
        <authorList>
            <person name="Vay C."/>
            <person name="Almuzara M."/>
            <person name="Traglia G.M."/>
            <person name="Campos J."/>
        </authorList>
    </citation>
    <scope>NUCLEOTIDE SEQUENCE [LARGE SCALE GENOMIC DNA]</scope>
    <source>
        <strain evidence="6 7">CVMA36</strain>
    </source>
</reference>
<evidence type="ECO:0000313" key="7">
    <source>
        <dbReference type="Proteomes" id="UP001286589"/>
    </source>
</evidence>
<evidence type="ECO:0000313" key="6">
    <source>
        <dbReference type="EMBL" id="MDV2861141.1"/>
    </source>
</evidence>
<keyword evidence="4 6" id="KW-0548">Nucleotidyltransferase</keyword>
<proteinExistence type="predicted"/>
<accession>A0AB35RI37</accession>
<evidence type="ECO:0000256" key="4">
    <source>
        <dbReference type="ARBA" id="ARBA00022695"/>
    </source>
</evidence>
<dbReference type="Pfam" id="PF03802">
    <property type="entry name" value="CitX"/>
    <property type="match status" value="1"/>
</dbReference>
<keyword evidence="3 6" id="KW-0808">Transferase</keyword>
<dbReference type="GO" id="GO:0050519">
    <property type="term" value="F:holo-citrate lyase synthase activity"/>
    <property type="evidence" value="ECO:0007669"/>
    <property type="project" value="UniProtKB-EC"/>
</dbReference>
<name>A0AB35RI37_9ENTR</name>
<dbReference type="InterPro" id="IPR005551">
    <property type="entry name" value="CitX"/>
</dbReference>
<dbReference type="EMBL" id="JAWJAC010000001">
    <property type="protein sequence ID" value="MDV2861141.1"/>
    <property type="molecule type" value="Genomic_DNA"/>
</dbReference>
<dbReference type="Proteomes" id="UP001286589">
    <property type="component" value="Unassembled WGS sequence"/>
</dbReference>
<comment type="catalytic activity">
    <reaction evidence="5">
        <text>apo-[citrate lyase ACP] + 2'-(5''-triphospho-alpha-D-ribosyl)-3'-dephospho-CoA = holo-[citrate lyase ACP] + diphosphate</text>
        <dbReference type="Rhea" id="RHEA:16333"/>
        <dbReference type="Rhea" id="RHEA-COMP:10157"/>
        <dbReference type="Rhea" id="RHEA-COMP:10158"/>
        <dbReference type="ChEBI" id="CHEBI:29999"/>
        <dbReference type="ChEBI" id="CHEBI:33019"/>
        <dbReference type="ChEBI" id="CHEBI:61378"/>
        <dbReference type="ChEBI" id="CHEBI:82683"/>
        <dbReference type="EC" id="2.7.7.61"/>
    </reaction>
</comment>
<dbReference type="NCBIfam" id="TIGR03124">
    <property type="entry name" value="citrate_citX"/>
    <property type="match status" value="1"/>
</dbReference>
<keyword evidence="7" id="KW-1185">Reference proteome</keyword>
<dbReference type="AlphaFoldDB" id="A0AB35RI37"/>
<evidence type="ECO:0000256" key="2">
    <source>
        <dbReference type="ARBA" id="ARBA00016314"/>
    </source>
</evidence>
<organism evidence="6 7">
    <name type="scientific">Phytobacter ursingii</name>
    <dbReference type="NCBI Taxonomy" id="1972431"/>
    <lineage>
        <taxon>Bacteria</taxon>
        <taxon>Pseudomonadati</taxon>
        <taxon>Pseudomonadota</taxon>
        <taxon>Gammaproteobacteria</taxon>
        <taxon>Enterobacterales</taxon>
        <taxon>Enterobacteriaceae</taxon>
        <taxon>Phytobacter</taxon>
    </lineage>
</organism>
<evidence type="ECO:0000256" key="3">
    <source>
        <dbReference type="ARBA" id="ARBA00022679"/>
    </source>
</evidence>